<reference evidence="3 4" key="1">
    <citation type="journal article" date="2016" name="Nat. Commun.">
        <title>Thousands of microbial genomes shed light on interconnected biogeochemical processes in an aquifer system.</title>
        <authorList>
            <person name="Anantharaman K."/>
            <person name="Brown C.T."/>
            <person name="Hug L.A."/>
            <person name="Sharon I."/>
            <person name="Castelle C.J."/>
            <person name="Probst A.J."/>
            <person name="Thomas B.C."/>
            <person name="Singh A."/>
            <person name="Wilkins M.J."/>
            <person name="Karaoz U."/>
            <person name="Brodie E.L."/>
            <person name="Williams K.H."/>
            <person name="Hubbard S.S."/>
            <person name="Banfield J.F."/>
        </authorList>
    </citation>
    <scope>NUCLEOTIDE SEQUENCE [LARGE SCALE GENOMIC DNA]</scope>
</reference>
<proteinExistence type="inferred from homology"/>
<gene>
    <name evidence="3" type="ORF">A2290_07005</name>
</gene>
<evidence type="ECO:0000313" key="4">
    <source>
        <dbReference type="Proteomes" id="UP000177905"/>
    </source>
</evidence>
<dbReference type="InterPro" id="IPR007712">
    <property type="entry name" value="RelE/ParE_toxin"/>
</dbReference>
<accession>A0A1F4S2V0</accession>
<name>A0A1F4S2V0_UNCSA</name>
<dbReference type="PANTHER" id="PTHR35601">
    <property type="entry name" value="TOXIN RELE"/>
    <property type="match status" value="1"/>
</dbReference>
<dbReference type="Pfam" id="PF05016">
    <property type="entry name" value="ParE_toxin"/>
    <property type="match status" value="1"/>
</dbReference>
<comment type="similarity">
    <text evidence="1">Belongs to the RelE toxin family.</text>
</comment>
<dbReference type="SUPFAM" id="SSF143011">
    <property type="entry name" value="RelE-like"/>
    <property type="match status" value="1"/>
</dbReference>
<protein>
    <recommendedName>
        <fullName evidence="5">Addiction module toxin RelE</fullName>
    </recommendedName>
</protein>
<dbReference type="PANTHER" id="PTHR35601:SF1">
    <property type="entry name" value="TOXIN RELE"/>
    <property type="match status" value="1"/>
</dbReference>
<organism evidence="3 4">
    <name type="scientific">candidate division WOR-1 bacterium RIFOXYB2_FULL_36_35</name>
    <dbReference type="NCBI Taxonomy" id="1802578"/>
    <lineage>
        <taxon>Bacteria</taxon>
        <taxon>Bacillati</taxon>
        <taxon>Saganbacteria</taxon>
    </lineage>
</organism>
<evidence type="ECO:0000313" key="3">
    <source>
        <dbReference type="EMBL" id="OGC14063.1"/>
    </source>
</evidence>
<comment type="caution">
    <text evidence="3">The sequence shown here is derived from an EMBL/GenBank/DDBJ whole genome shotgun (WGS) entry which is preliminary data.</text>
</comment>
<evidence type="ECO:0008006" key="5">
    <source>
        <dbReference type="Google" id="ProtNLM"/>
    </source>
</evidence>
<dbReference type="Proteomes" id="UP000177905">
    <property type="component" value="Unassembled WGS sequence"/>
</dbReference>
<dbReference type="InterPro" id="IPR035093">
    <property type="entry name" value="RelE/ParE_toxin_dom_sf"/>
</dbReference>
<keyword evidence="2" id="KW-1277">Toxin-antitoxin system</keyword>
<evidence type="ECO:0000256" key="2">
    <source>
        <dbReference type="ARBA" id="ARBA00022649"/>
    </source>
</evidence>
<evidence type="ECO:0000256" key="1">
    <source>
        <dbReference type="ARBA" id="ARBA00006226"/>
    </source>
</evidence>
<dbReference type="Gene3D" id="3.30.2310.20">
    <property type="entry name" value="RelE-like"/>
    <property type="match status" value="1"/>
</dbReference>
<dbReference type="EMBL" id="MEUA01000042">
    <property type="protein sequence ID" value="OGC14063.1"/>
    <property type="molecule type" value="Genomic_DNA"/>
</dbReference>
<sequence>MEYFFTRKSEKEFLKLSHNIQKKIIEKVEFYLSLPNPLNYAKRLSGLDDPTFRFRVDDYRVVFDLEKDNRITILRVGHRKDIYKGF</sequence>
<dbReference type="AlphaFoldDB" id="A0A1F4S2V0"/>